<dbReference type="Pfam" id="PF00201">
    <property type="entry name" value="UDPGT"/>
    <property type="match status" value="1"/>
</dbReference>
<dbReference type="OMA" id="STMEGVW"/>
<dbReference type="Gene3D" id="3.40.50.2000">
    <property type="entry name" value="Glycogen Phosphorylase B"/>
    <property type="match status" value="2"/>
</dbReference>
<proteinExistence type="inferred from homology"/>
<dbReference type="SUPFAM" id="SSF53756">
    <property type="entry name" value="UDP-Glycosyltransferase/glycogen phosphorylase"/>
    <property type="match status" value="1"/>
</dbReference>
<dbReference type="InterPro" id="IPR002213">
    <property type="entry name" value="UDP_glucos_trans"/>
</dbReference>
<dbReference type="Pfam" id="PF26168">
    <property type="entry name" value="Glyco_transf_N"/>
    <property type="match status" value="1"/>
</dbReference>
<comment type="similarity">
    <text evidence="1">Belongs to the UDP-glycosyltransferase family.</text>
</comment>
<dbReference type="InterPro" id="IPR018247">
    <property type="entry name" value="EF_Hand_1_Ca_BS"/>
</dbReference>
<gene>
    <name evidence="4" type="ORF">HHK36_030149</name>
</gene>
<dbReference type="OrthoDB" id="5835829at2759"/>
<dbReference type="GO" id="GO:0080044">
    <property type="term" value="F:quercetin 7-O-glucosyltransferase activity"/>
    <property type="evidence" value="ECO:0007669"/>
    <property type="project" value="TreeGrafter"/>
</dbReference>
<dbReference type="PANTHER" id="PTHR11926">
    <property type="entry name" value="GLUCOSYL/GLUCURONOSYL TRANSFERASES"/>
    <property type="match status" value="1"/>
</dbReference>
<accession>A0A834YEN7</accession>
<organism evidence="4 5">
    <name type="scientific">Tetracentron sinense</name>
    <name type="common">Spur-leaf</name>
    <dbReference type="NCBI Taxonomy" id="13715"/>
    <lineage>
        <taxon>Eukaryota</taxon>
        <taxon>Viridiplantae</taxon>
        <taxon>Streptophyta</taxon>
        <taxon>Embryophyta</taxon>
        <taxon>Tracheophyta</taxon>
        <taxon>Spermatophyta</taxon>
        <taxon>Magnoliopsida</taxon>
        <taxon>Trochodendrales</taxon>
        <taxon>Trochodendraceae</taxon>
        <taxon>Tetracentron</taxon>
    </lineage>
</organism>
<protein>
    <recommendedName>
        <fullName evidence="3">Glycosyltransferase N-terminal domain-containing protein</fullName>
    </recommendedName>
</protein>
<dbReference type="AlphaFoldDB" id="A0A834YEN7"/>
<dbReference type="InterPro" id="IPR058980">
    <property type="entry name" value="Glyco_transf_N"/>
</dbReference>
<dbReference type="Proteomes" id="UP000655225">
    <property type="component" value="Unassembled WGS sequence"/>
</dbReference>
<feature type="domain" description="Glycosyltransferase N-terminal" evidence="3">
    <location>
        <begin position="6"/>
        <end position="47"/>
    </location>
</feature>
<evidence type="ECO:0000313" key="4">
    <source>
        <dbReference type="EMBL" id="KAF8378800.1"/>
    </source>
</evidence>
<name>A0A834YEN7_TETSI</name>
<comment type="caution">
    <text evidence="4">The sequence shown here is derived from an EMBL/GenBank/DDBJ whole genome shotgun (WGS) entry which is preliminary data.</text>
</comment>
<evidence type="ECO:0000313" key="5">
    <source>
        <dbReference type="Proteomes" id="UP000655225"/>
    </source>
</evidence>
<keyword evidence="5" id="KW-1185">Reference proteome</keyword>
<dbReference type="EMBL" id="JABCRI010000023">
    <property type="protein sequence ID" value="KAF8378800.1"/>
    <property type="molecule type" value="Genomic_DNA"/>
</dbReference>
<dbReference type="GO" id="GO:0080043">
    <property type="term" value="F:quercetin 3-O-glucosyltransferase activity"/>
    <property type="evidence" value="ECO:0007669"/>
    <property type="project" value="TreeGrafter"/>
</dbReference>
<dbReference type="PROSITE" id="PS00018">
    <property type="entry name" value="EF_HAND_1"/>
    <property type="match status" value="1"/>
</dbReference>
<dbReference type="PANTHER" id="PTHR11926:SF1412">
    <property type="entry name" value="UDP-GLYCOSYLTRANSFERASE 83A1-LIKE"/>
    <property type="match status" value="1"/>
</dbReference>
<dbReference type="CDD" id="cd03784">
    <property type="entry name" value="GT1_Gtf-like"/>
    <property type="match status" value="1"/>
</dbReference>
<dbReference type="FunFam" id="3.40.50.2000:FF:000108">
    <property type="entry name" value="UDP-glycosyltransferase 83A1"/>
    <property type="match status" value="1"/>
</dbReference>
<reference evidence="4 5" key="1">
    <citation type="submission" date="2020-04" db="EMBL/GenBank/DDBJ databases">
        <title>Plant Genome Project.</title>
        <authorList>
            <person name="Zhang R.-G."/>
        </authorList>
    </citation>
    <scope>NUCLEOTIDE SEQUENCE [LARGE SCALE GENOMIC DNA]</scope>
    <source>
        <strain evidence="4">YNK0</strain>
        <tissue evidence="4">Leaf</tissue>
    </source>
</reference>
<keyword evidence="2" id="KW-0808">Transferase</keyword>
<evidence type="ECO:0000256" key="1">
    <source>
        <dbReference type="ARBA" id="ARBA00009995"/>
    </source>
</evidence>
<dbReference type="FunFam" id="3.40.50.2000:FF:000061">
    <property type="entry name" value="UDP-glycosyltransferase 83A1"/>
    <property type="match status" value="1"/>
</dbReference>
<evidence type="ECO:0000256" key="2">
    <source>
        <dbReference type="ARBA" id="ARBA00022679"/>
    </source>
</evidence>
<evidence type="ECO:0000259" key="3">
    <source>
        <dbReference type="Pfam" id="PF26168"/>
    </source>
</evidence>
<sequence length="453" mass="50278">MGKPHILVIPFPAQGHIMPLMELSHSLIDRGFPVTFVNTDFNHKRIAEAIPQNCSPKGRIRLVSIPDGLAPGDDRNDIGKLCDVMLSVMPGLLEELILNLNYESNDDDDKISFVIADQGIGWALEVAERTGIRRAAFWPAAGGLLALQFHIPKLIESEIINTNGIPTENKTIKLSPDMPAMNTAHFPWLHFGDLAAQLSIYNTILRNNKAVKHAEYLLCNSFYELEPSVFTLVPNLKPVGPLLASSRFAHLWPEDSTCLSWLDQQPPQSVIYIAFGSLTILDKNQFDELALGLQLSGQRFLWVIRPDLTNGLATGYPDGFEARVADRGRMICWAPQKEVLAHPSVACFLTHCGWNSTMEGLSMGVPFLCWPYFADQLLNKSYICDIWKVGLGFDPDENGIISKEEINKKVKQLVGDEGISARALKLKETAMNSVSEGGSSLKNFEDFVEAMKC</sequence>